<accession>A0AAD3RU51</accession>
<dbReference type="SUPFAM" id="SSF55874">
    <property type="entry name" value="ATPase domain of HSP90 chaperone/DNA topoisomerase II/histidine kinase"/>
    <property type="match status" value="1"/>
</dbReference>
<evidence type="ECO:0000256" key="2">
    <source>
        <dbReference type="ARBA" id="ARBA00004429"/>
    </source>
</evidence>
<dbReference type="GO" id="GO:0000155">
    <property type="term" value="F:phosphorelay sensor kinase activity"/>
    <property type="evidence" value="ECO:0007669"/>
    <property type="project" value="InterPro"/>
</dbReference>
<dbReference type="Gene3D" id="3.30.565.10">
    <property type="entry name" value="Histidine kinase-like ATPase, C-terminal domain"/>
    <property type="match status" value="1"/>
</dbReference>
<dbReference type="FunFam" id="1.10.287.130:FF:000049">
    <property type="entry name" value="C4-dicarboxylate transport sensor protein DctB"/>
    <property type="match status" value="1"/>
</dbReference>
<reference evidence="20" key="2">
    <citation type="submission" date="2023-01" db="EMBL/GenBank/DDBJ databases">
        <authorList>
            <person name="Sun Q."/>
            <person name="Evtushenko L."/>
        </authorList>
    </citation>
    <scope>NUCLEOTIDE SEQUENCE</scope>
    <source>
        <strain evidence="20">VKM B-2222</strain>
    </source>
</reference>
<keyword evidence="11" id="KW-0067">ATP-binding</keyword>
<proteinExistence type="predicted"/>
<dbReference type="EC" id="2.7.13.3" evidence="3"/>
<evidence type="ECO:0000256" key="9">
    <source>
        <dbReference type="ARBA" id="ARBA00022741"/>
    </source>
</evidence>
<evidence type="ECO:0000256" key="17">
    <source>
        <dbReference type="SAM" id="Coils"/>
    </source>
</evidence>
<dbReference type="PRINTS" id="PR00344">
    <property type="entry name" value="BCTRLSENSOR"/>
</dbReference>
<dbReference type="SUPFAM" id="SSF103190">
    <property type="entry name" value="Sensory domain-like"/>
    <property type="match status" value="1"/>
</dbReference>
<dbReference type="Gene3D" id="3.30.450.20">
    <property type="entry name" value="PAS domain"/>
    <property type="match status" value="2"/>
</dbReference>
<evidence type="ECO:0000256" key="1">
    <source>
        <dbReference type="ARBA" id="ARBA00000085"/>
    </source>
</evidence>
<dbReference type="GO" id="GO:0005524">
    <property type="term" value="F:ATP binding"/>
    <property type="evidence" value="ECO:0007669"/>
    <property type="project" value="UniProtKB-KW"/>
</dbReference>
<dbReference type="CDD" id="cd00082">
    <property type="entry name" value="HisKA"/>
    <property type="match status" value="1"/>
</dbReference>
<dbReference type="InterPro" id="IPR005467">
    <property type="entry name" value="His_kinase_dom"/>
</dbReference>
<dbReference type="PROSITE" id="PS50109">
    <property type="entry name" value="HIS_KIN"/>
    <property type="match status" value="1"/>
</dbReference>
<dbReference type="PIRSF" id="PIRSF036431">
    <property type="entry name" value="STHK_DctB"/>
    <property type="match status" value="1"/>
</dbReference>
<keyword evidence="21" id="KW-1185">Reference proteome</keyword>
<dbReference type="EMBL" id="BSFH01000028">
    <property type="protein sequence ID" value="GLK64501.1"/>
    <property type="molecule type" value="Genomic_DNA"/>
</dbReference>
<keyword evidence="6" id="KW-0597">Phosphoprotein</keyword>
<keyword evidence="17" id="KW-0175">Coiled coil</keyword>
<dbReference type="RefSeq" id="WP_139824541.1">
    <property type="nucleotide sequence ID" value="NZ_BSFH01000028.1"/>
</dbReference>
<protein>
    <recommendedName>
        <fullName evidence="16">C4-dicarboxylate transport sensor protein DctB</fullName>
        <ecNumber evidence="3">2.7.13.3</ecNumber>
    </recommendedName>
</protein>
<dbReference type="InterPro" id="IPR017055">
    <property type="entry name" value="Sig_transdc_His_kinase_DctB"/>
</dbReference>
<dbReference type="InterPro" id="IPR036890">
    <property type="entry name" value="HATPase_C_sf"/>
</dbReference>
<evidence type="ECO:0000256" key="18">
    <source>
        <dbReference type="SAM" id="Phobius"/>
    </source>
</evidence>
<evidence type="ECO:0000256" key="11">
    <source>
        <dbReference type="ARBA" id="ARBA00022840"/>
    </source>
</evidence>
<sequence length="628" mass="67958">MSRSHGVQMRIEDPASRKAASGRWWLVFGLAVVAAILWLGTQLAYQHYFRQGQARAATALRLTVNALTADLARYEVVPQLVADLDLIHQLAADPGNAALRRQTNEWLAEQNEDVQASDIYLILSDGQTIAHSGYLGPASFVGQNFSYRPYFIDAMAGGQGRFYGIGTTSGIRGYFFSAPVLDQQGRIVAVVAVKIGVDRIEASWRGNQYRVLVTDPEGTAFLSSEPSWLYHSIQPLTAERLARSESSRRYAGTPLSELPVERLNLHGVPMFRLPPALSDEVERSHDYIVASEQMPAAGWTVHVLTDSADLRAEARLAMISLLLLLSVAGFGLMMWRQRRAQAAERLAMQQFATAELERRVIERTAALARVNGQLEQEITERRATEAELRAAQASLVQVGKLAALGQMSASLSHEINQPLAAARNYADSAAILIERGDYARARDNIVQILALVDRMAAIGKHLRHAARKPDERLGAVTLASLIDETRTIVAARLASSGAELELDLPADLPPLRAGPTRLQQVLVNLITNAADAVEGGADRRITLSARAGGGRVAIRVRDRGPGVPEAIAARIFDPFFTTKGMGAGLGLGLSITANIVRDFGGEITCRNAEPGAEFCVTLPAAAVDEAAA</sequence>
<evidence type="ECO:0000256" key="5">
    <source>
        <dbReference type="ARBA" id="ARBA00022519"/>
    </source>
</evidence>
<dbReference type="AlphaFoldDB" id="A0AAD3RU51"/>
<evidence type="ECO:0000256" key="7">
    <source>
        <dbReference type="ARBA" id="ARBA00022679"/>
    </source>
</evidence>
<evidence type="ECO:0000256" key="6">
    <source>
        <dbReference type="ARBA" id="ARBA00022553"/>
    </source>
</evidence>
<dbReference type="InterPro" id="IPR003594">
    <property type="entry name" value="HATPase_dom"/>
</dbReference>
<evidence type="ECO:0000256" key="15">
    <source>
        <dbReference type="ARBA" id="ARBA00059004"/>
    </source>
</evidence>
<comment type="function">
    <text evidence="15">Member of the two-component regulatory system DctB/DctD involved in the transport of C4-dicarboxylates. DctB functions as a membrane-associated protein kinase that phosphorylates DctD in response to environmental signals.</text>
</comment>
<keyword evidence="8 18" id="KW-0812">Transmembrane</keyword>
<keyword evidence="12 18" id="KW-1133">Transmembrane helix</keyword>
<feature type="domain" description="Histidine kinase" evidence="19">
    <location>
        <begin position="410"/>
        <end position="622"/>
    </location>
</feature>
<keyword evidence="9" id="KW-0547">Nucleotide-binding</keyword>
<reference evidence="20" key="1">
    <citation type="journal article" date="2014" name="Int. J. Syst. Evol. Microbiol.">
        <title>Complete genome sequence of Corynebacterium casei LMG S-19264T (=DSM 44701T), isolated from a smear-ripened cheese.</title>
        <authorList>
            <consortium name="US DOE Joint Genome Institute (JGI-PGF)"/>
            <person name="Walter F."/>
            <person name="Albersmeier A."/>
            <person name="Kalinowski J."/>
            <person name="Ruckert C."/>
        </authorList>
    </citation>
    <scope>NUCLEOTIDE SEQUENCE</scope>
    <source>
        <strain evidence="20">VKM B-2222</strain>
    </source>
</reference>
<name>A0AAD3RU51_9RHOB</name>
<keyword evidence="7" id="KW-0808">Transferase</keyword>
<evidence type="ECO:0000256" key="10">
    <source>
        <dbReference type="ARBA" id="ARBA00022777"/>
    </source>
</evidence>
<comment type="catalytic activity">
    <reaction evidence="1">
        <text>ATP + protein L-histidine = ADP + protein N-phospho-L-histidine.</text>
        <dbReference type="EC" id="2.7.13.3"/>
    </reaction>
</comment>
<evidence type="ECO:0000256" key="3">
    <source>
        <dbReference type="ARBA" id="ARBA00012438"/>
    </source>
</evidence>
<feature type="coiled-coil region" evidence="17">
    <location>
        <begin position="367"/>
        <end position="394"/>
    </location>
</feature>
<evidence type="ECO:0000256" key="16">
    <source>
        <dbReference type="ARBA" id="ARBA00073143"/>
    </source>
</evidence>
<evidence type="ECO:0000256" key="13">
    <source>
        <dbReference type="ARBA" id="ARBA00023012"/>
    </source>
</evidence>
<keyword evidence="14 18" id="KW-0472">Membrane</keyword>
<dbReference type="SUPFAM" id="SSF47384">
    <property type="entry name" value="Homodimeric domain of signal transducing histidine kinase"/>
    <property type="match status" value="1"/>
</dbReference>
<dbReference type="PANTHER" id="PTHR43065:SF46">
    <property type="entry name" value="C4-DICARBOXYLATE TRANSPORT SENSOR PROTEIN DCTB"/>
    <property type="match status" value="1"/>
</dbReference>
<comment type="caution">
    <text evidence="20">The sequence shown here is derived from an EMBL/GenBank/DDBJ whole genome shotgun (WGS) entry which is preliminary data.</text>
</comment>
<comment type="subcellular location">
    <subcellularLocation>
        <location evidence="2">Cell inner membrane</location>
        <topology evidence="2">Multi-pass membrane protein</topology>
    </subcellularLocation>
</comment>
<dbReference type="InterPro" id="IPR003661">
    <property type="entry name" value="HisK_dim/P_dom"/>
</dbReference>
<dbReference type="InterPro" id="IPR029151">
    <property type="entry name" value="Sensor-like_sf"/>
</dbReference>
<keyword evidence="10 20" id="KW-0418">Kinase</keyword>
<evidence type="ECO:0000313" key="20">
    <source>
        <dbReference type="EMBL" id="GLK64501.1"/>
    </source>
</evidence>
<dbReference type="InterPro" id="IPR033479">
    <property type="entry name" value="dCache_1"/>
</dbReference>
<dbReference type="Proteomes" id="UP001143349">
    <property type="component" value="Unassembled WGS sequence"/>
</dbReference>
<keyword evidence="4" id="KW-1003">Cell membrane</keyword>
<evidence type="ECO:0000256" key="14">
    <source>
        <dbReference type="ARBA" id="ARBA00023136"/>
    </source>
</evidence>
<keyword evidence="5" id="KW-0997">Cell inner membrane</keyword>
<dbReference type="Pfam" id="PF02743">
    <property type="entry name" value="dCache_1"/>
    <property type="match status" value="1"/>
</dbReference>
<dbReference type="Pfam" id="PF02518">
    <property type="entry name" value="HATPase_c"/>
    <property type="match status" value="1"/>
</dbReference>
<evidence type="ECO:0000313" key="21">
    <source>
        <dbReference type="Proteomes" id="UP001143349"/>
    </source>
</evidence>
<dbReference type="CDD" id="cd12914">
    <property type="entry name" value="PDC1_DGC_like"/>
    <property type="match status" value="1"/>
</dbReference>
<dbReference type="SMART" id="SM00387">
    <property type="entry name" value="HATPase_c"/>
    <property type="match status" value="1"/>
</dbReference>
<evidence type="ECO:0000259" key="19">
    <source>
        <dbReference type="PROSITE" id="PS50109"/>
    </source>
</evidence>
<dbReference type="GO" id="GO:0005886">
    <property type="term" value="C:plasma membrane"/>
    <property type="evidence" value="ECO:0007669"/>
    <property type="project" value="UniProtKB-SubCell"/>
</dbReference>
<evidence type="ECO:0000256" key="8">
    <source>
        <dbReference type="ARBA" id="ARBA00022692"/>
    </source>
</evidence>
<dbReference type="Gene3D" id="1.10.287.130">
    <property type="match status" value="1"/>
</dbReference>
<evidence type="ECO:0000256" key="4">
    <source>
        <dbReference type="ARBA" id="ARBA00022475"/>
    </source>
</evidence>
<keyword evidence="13" id="KW-0902">Two-component regulatory system</keyword>
<feature type="transmembrane region" description="Helical" evidence="18">
    <location>
        <begin position="24"/>
        <end position="45"/>
    </location>
</feature>
<evidence type="ECO:0000256" key="12">
    <source>
        <dbReference type="ARBA" id="ARBA00022989"/>
    </source>
</evidence>
<dbReference type="PANTHER" id="PTHR43065">
    <property type="entry name" value="SENSOR HISTIDINE KINASE"/>
    <property type="match status" value="1"/>
</dbReference>
<dbReference type="InterPro" id="IPR004358">
    <property type="entry name" value="Sig_transdc_His_kin-like_C"/>
</dbReference>
<gene>
    <name evidence="20" type="ORF">GCM10017635_19720</name>
</gene>
<dbReference type="InterPro" id="IPR036097">
    <property type="entry name" value="HisK_dim/P_sf"/>
</dbReference>
<organism evidence="20 21">
    <name type="scientific">Paracoccus kondratievae</name>
    <dbReference type="NCBI Taxonomy" id="135740"/>
    <lineage>
        <taxon>Bacteria</taxon>
        <taxon>Pseudomonadati</taxon>
        <taxon>Pseudomonadota</taxon>
        <taxon>Alphaproteobacteria</taxon>
        <taxon>Rhodobacterales</taxon>
        <taxon>Paracoccaceae</taxon>
        <taxon>Paracoccus</taxon>
    </lineage>
</organism>